<sequence length="269" mass="29877">MTKTLKLSLILPIILALTVMPLYPILASQDGFVAQDPQAVVCQALDLVGIGCDSQSGNTASPSGTYQPTPVRLNFDIFNPVSDSSGNNSTIKNATAPKDLSGQKINLVSVDSSEDIYSLVNGQKHIFPSRAIFYDYGYKLEMVQSISQYQLDKYPRAHLVKVKGDSKVYYLTEGGLVRPVINTKKIFEFYGDRAEDVITISRKEFNFYPTNQYVYQFSPLNRDVFQISGSGKRYLTPMAVARLGIRSDQVAPVSKAELDYYKTLAPLID</sequence>
<name>A0A1F8EAM6_9BACT</name>
<evidence type="ECO:0000313" key="2">
    <source>
        <dbReference type="Proteomes" id="UP000178520"/>
    </source>
</evidence>
<accession>A0A1F8EAM6</accession>
<evidence type="ECO:0000313" key="1">
    <source>
        <dbReference type="EMBL" id="OGM97800.1"/>
    </source>
</evidence>
<dbReference type="Proteomes" id="UP000178520">
    <property type="component" value="Unassembled WGS sequence"/>
</dbReference>
<gene>
    <name evidence="1" type="ORF">A2735_01425</name>
</gene>
<protein>
    <submittedName>
        <fullName evidence="1">Uncharacterized protein</fullName>
    </submittedName>
</protein>
<dbReference type="EMBL" id="MGJA01000008">
    <property type="protein sequence ID" value="OGM97800.1"/>
    <property type="molecule type" value="Genomic_DNA"/>
</dbReference>
<reference evidence="1 2" key="1">
    <citation type="journal article" date="2016" name="Nat. Commun.">
        <title>Thousands of microbial genomes shed light on interconnected biogeochemical processes in an aquifer system.</title>
        <authorList>
            <person name="Anantharaman K."/>
            <person name="Brown C.T."/>
            <person name="Hug L.A."/>
            <person name="Sharon I."/>
            <person name="Castelle C.J."/>
            <person name="Probst A.J."/>
            <person name="Thomas B.C."/>
            <person name="Singh A."/>
            <person name="Wilkins M.J."/>
            <person name="Karaoz U."/>
            <person name="Brodie E.L."/>
            <person name="Williams K.H."/>
            <person name="Hubbard S.S."/>
            <person name="Banfield J.F."/>
        </authorList>
    </citation>
    <scope>NUCLEOTIDE SEQUENCE [LARGE SCALE GENOMIC DNA]</scope>
</reference>
<dbReference type="AlphaFoldDB" id="A0A1F8EAM6"/>
<proteinExistence type="predicted"/>
<comment type="caution">
    <text evidence="1">The sequence shown here is derived from an EMBL/GenBank/DDBJ whole genome shotgun (WGS) entry which is preliminary data.</text>
</comment>
<organism evidence="1 2">
    <name type="scientific">Candidatus Yanofskybacteria bacterium RIFCSPHIGHO2_01_FULL_41_21</name>
    <dbReference type="NCBI Taxonomy" id="1802660"/>
    <lineage>
        <taxon>Bacteria</taxon>
        <taxon>Candidatus Yanofskyibacteriota</taxon>
    </lineage>
</organism>